<dbReference type="EMBL" id="BAABDG010000007">
    <property type="protein sequence ID" value="GAA3907348.1"/>
    <property type="molecule type" value="Genomic_DNA"/>
</dbReference>
<proteinExistence type="predicted"/>
<comment type="caution">
    <text evidence="1">The sequence shown here is derived from an EMBL/GenBank/DDBJ whole genome shotgun (WGS) entry which is preliminary data.</text>
</comment>
<keyword evidence="2" id="KW-1185">Reference proteome</keyword>
<organism evidence="1 2">
    <name type="scientific">Gibbsiella dentisursi</name>
    <dbReference type="NCBI Taxonomy" id="796890"/>
    <lineage>
        <taxon>Bacteria</taxon>
        <taxon>Pseudomonadati</taxon>
        <taxon>Pseudomonadota</taxon>
        <taxon>Gammaproteobacteria</taxon>
        <taxon>Enterobacterales</taxon>
        <taxon>Yersiniaceae</taxon>
        <taxon>Gibbsiella</taxon>
    </lineage>
</organism>
<sequence length="105" mass="11012">MQFGIQPVIGIAADRRQQQAGKGDQAKKQFDLERQFYAHGLPLNPVNNKGAVVRSAGKPTMICGASNIAADHVAPGLAQREAGGAGTRLEIPVFVFGVDGLADDV</sequence>
<protein>
    <submittedName>
        <fullName evidence="1">Uncharacterized protein</fullName>
    </submittedName>
</protein>
<evidence type="ECO:0000313" key="2">
    <source>
        <dbReference type="Proteomes" id="UP001499994"/>
    </source>
</evidence>
<dbReference type="Proteomes" id="UP001499994">
    <property type="component" value="Unassembled WGS sequence"/>
</dbReference>
<accession>A0ABP7LWJ1</accession>
<evidence type="ECO:0000313" key="1">
    <source>
        <dbReference type="EMBL" id="GAA3907348.1"/>
    </source>
</evidence>
<name>A0ABP7LWJ1_9GAMM</name>
<reference evidence="2" key="1">
    <citation type="journal article" date="2019" name="Int. J. Syst. Evol. Microbiol.">
        <title>The Global Catalogue of Microorganisms (GCM) 10K type strain sequencing project: providing services to taxonomists for standard genome sequencing and annotation.</title>
        <authorList>
            <consortium name="The Broad Institute Genomics Platform"/>
            <consortium name="The Broad Institute Genome Sequencing Center for Infectious Disease"/>
            <person name="Wu L."/>
            <person name="Ma J."/>
        </authorList>
    </citation>
    <scope>NUCLEOTIDE SEQUENCE [LARGE SCALE GENOMIC DNA]</scope>
    <source>
        <strain evidence="2">JCM 17201</strain>
    </source>
</reference>
<gene>
    <name evidence="1" type="ORF">GCM10022405_35700</name>
</gene>